<keyword evidence="4 9" id="KW-0546">Nucleotide metabolism</keyword>
<comment type="caution">
    <text evidence="9">Lacks conserved residue(s) required for the propagation of feature annotation.</text>
</comment>
<evidence type="ECO:0000256" key="4">
    <source>
        <dbReference type="ARBA" id="ARBA00023080"/>
    </source>
</evidence>
<protein>
    <recommendedName>
        <fullName evidence="8 9">7-methyl-GTP pyrophosphatase</fullName>
        <shortName evidence="9">m(7)GTP pyrophosphatase</shortName>
        <ecNumber evidence="9">3.6.1.-</ecNumber>
    </recommendedName>
</protein>
<comment type="catalytic activity">
    <reaction evidence="5 9">
        <text>N(7)-methyl-GTP + H2O = N(7)-methyl-GMP + diphosphate + H(+)</text>
        <dbReference type="Rhea" id="RHEA:58744"/>
        <dbReference type="ChEBI" id="CHEBI:15377"/>
        <dbReference type="ChEBI" id="CHEBI:15378"/>
        <dbReference type="ChEBI" id="CHEBI:33019"/>
        <dbReference type="ChEBI" id="CHEBI:58285"/>
        <dbReference type="ChEBI" id="CHEBI:87133"/>
    </reaction>
</comment>
<feature type="active site" description="Proton acceptor" evidence="9">
    <location>
        <position position="70"/>
    </location>
</feature>
<evidence type="ECO:0000256" key="8">
    <source>
        <dbReference type="ARBA" id="ARBA00068163"/>
    </source>
</evidence>
<organism evidence="10 11">
    <name type="scientific">Vibrio gelatinilyticus</name>
    <dbReference type="NCBI Taxonomy" id="2893468"/>
    <lineage>
        <taxon>Bacteria</taxon>
        <taxon>Pseudomonadati</taxon>
        <taxon>Pseudomonadota</taxon>
        <taxon>Gammaproteobacteria</taxon>
        <taxon>Vibrionales</taxon>
        <taxon>Vibrionaceae</taxon>
        <taxon>Vibrio</taxon>
    </lineage>
</organism>
<dbReference type="InterPro" id="IPR003697">
    <property type="entry name" value="Maf-like"/>
</dbReference>
<comment type="function">
    <text evidence="6 9">Nucleoside triphosphate pyrophosphatase that hydrolyzes 7-methyl-GTP (m(7)GTP). May have a dual role in cell division arrest and in preventing the incorporation of modified nucleotides into cellular nucleic acids.</text>
</comment>
<evidence type="ECO:0000256" key="5">
    <source>
        <dbReference type="ARBA" id="ARBA00050213"/>
    </source>
</evidence>
<evidence type="ECO:0000313" key="11">
    <source>
        <dbReference type="Proteomes" id="UP001139488"/>
    </source>
</evidence>
<dbReference type="HAMAP" id="MF_00528">
    <property type="entry name" value="Maf"/>
    <property type="match status" value="1"/>
</dbReference>
<proteinExistence type="inferred from homology"/>
<gene>
    <name evidence="10" type="ORF">LNL84_01255</name>
</gene>
<dbReference type="GO" id="GO:0047429">
    <property type="term" value="F:nucleoside triphosphate diphosphatase activity"/>
    <property type="evidence" value="ECO:0007669"/>
    <property type="project" value="InterPro"/>
</dbReference>
<evidence type="ECO:0000256" key="2">
    <source>
        <dbReference type="ARBA" id="ARBA00022490"/>
    </source>
</evidence>
<dbReference type="PANTHER" id="PTHR43213">
    <property type="entry name" value="BIFUNCTIONAL DTTP/UTP PYROPHOSPHATASE/METHYLTRANSFERASE PROTEIN-RELATED"/>
    <property type="match status" value="1"/>
</dbReference>
<evidence type="ECO:0000256" key="6">
    <source>
        <dbReference type="ARBA" id="ARBA00053369"/>
    </source>
</evidence>
<dbReference type="EMBL" id="JAJNNZ010000001">
    <property type="protein sequence ID" value="MCJ2375457.1"/>
    <property type="molecule type" value="Genomic_DNA"/>
</dbReference>
<dbReference type="GO" id="GO:0005737">
    <property type="term" value="C:cytoplasm"/>
    <property type="evidence" value="ECO:0007669"/>
    <property type="project" value="UniProtKB-SubCell"/>
</dbReference>
<feature type="site" description="Important for substrate specificity" evidence="9">
    <location>
        <position position="71"/>
    </location>
</feature>
<dbReference type="Pfam" id="PF02545">
    <property type="entry name" value="Maf"/>
    <property type="match status" value="1"/>
</dbReference>
<dbReference type="AlphaFoldDB" id="A0A9X1W751"/>
<evidence type="ECO:0000256" key="1">
    <source>
        <dbReference type="ARBA" id="ARBA00004496"/>
    </source>
</evidence>
<dbReference type="SUPFAM" id="SSF52972">
    <property type="entry name" value="ITPase-like"/>
    <property type="match status" value="1"/>
</dbReference>
<evidence type="ECO:0000256" key="7">
    <source>
        <dbReference type="ARBA" id="ARBA00060749"/>
    </source>
</evidence>
<keyword evidence="2 9" id="KW-0963">Cytoplasm</keyword>
<evidence type="ECO:0000256" key="9">
    <source>
        <dbReference type="HAMAP-Rule" id="MF_00528"/>
    </source>
</evidence>
<comment type="cofactor">
    <cofactor evidence="9">
        <name>a divalent metal cation</name>
        <dbReference type="ChEBI" id="CHEBI:60240"/>
    </cofactor>
</comment>
<dbReference type="Gene3D" id="3.90.950.10">
    <property type="match status" value="1"/>
</dbReference>
<dbReference type="FunFam" id="3.90.950.10:FF:000005">
    <property type="entry name" value="7-methyl-GTP pyrophosphatase"/>
    <property type="match status" value="1"/>
</dbReference>
<comment type="similarity">
    <text evidence="7 9">Belongs to the Maf family. YceF subfamily.</text>
</comment>
<keyword evidence="3 9" id="KW-0378">Hydrolase</keyword>
<evidence type="ECO:0000313" key="10">
    <source>
        <dbReference type="EMBL" id="MCJ2375457.1"/>
    </source>
</evidence>
<dbReference type="EC" id="3.6.1.-" evidence="9"/>
<name>A0A9X1W751_9VIBR</name>
<dbReference type="GO" id="GO:0009117">
    <property type="term" value="P:nucleotide metabolic process"/>
    <property type="evidence" value="ECO:0007669"/>
    <property type="project" value="UniProtKB-KW"/>
</dbReference>
<comment type="caution">
    <text evidence="10">The sequence shown here is derived from an EMBL/GenBank/DDBJ whole genome shotgun (WGS) entry which is preliminary data.</text>
</comment>
<comment type="subcellular location">
    <subcellularLocation>
        <location evidence="1 9">Cytoplasm</location>
    </subcellularLocation>
</comment>
<reference evidence="10" key="1">
    <citation type="submission" date="2021-11" db="EMBL/GenBank/DDBJ databases">
        <title>Vibrio ZSDE26 sp. nov. and Vibrio ZSDZ34 sp. nov., isolated from coastal seawater in Qingdao.</title>
        <authorList>
            <person name="Zhang P."/>
        </authorList>
    </citation>
    <scope>NUCLEOTIDE SEQUENCE</scope>
    <source>
        <strain evidence="10">ZSDZ34</strain>
    </source>
</reference>
<dbReference type="InterPro" id="IPR029001">
    <property type="entry name" value="ITPase-like_fam"/>
</dbReference>
<dbReference type="PANTHER" id="PTHR43213:SF10">
    <property type="entry name" value="7-METHYL-GTP PYROPHOSPHATASE"/>
    <property type="match status" value="1"/>
</dbReference>
<evidence type="ECO:0000256" key="3">
    <source>
        <dbReference type="ARBA" id="ARBA00022801"/>
    </source>
</evidence>
<keyword evidence="11" id="KW-1185">Reference proteome</keyword>
<dbReference type="PIRSF" id="PIRSF006305">
    <property type="entry name" value="Maf"/>
    <property type="match status" value="1"/>
</dbReference>
<dbReference type="RefSeq" id="WP_244354492.1">
    <property type="nucleotide sequence ID" value="NZ_JAJNNZ010000001.1"/>
</dbReference>
<dbReference type="NCBIfam" id="TIGR00172">
    <property type="entry name" value="maf"/>
    <property type="match status" value="1"/>
</dbReference>
<sequence>MNHYRLILASTSSYRAELLDKLGLDYETYSPNVDETPCENEDAKSLVMRLAQAKAKAGNNGPNALVIGSDQVCVIDGNIIGKPGDRETAIAQLQAQSNKTIHFYTGLALFNTETRQCQTRLDTFSVTFRALSEEQITRYVDIEQPYFCAGSFKSEGLGIALFSKLSGKDPNTLVGLPLIDLVDMLANEGVHPF</sequence>
<feature type="site" description="Important for substrate specificity" evidence="9">
    <location>
        <position position="155"/>
    </location>
</feature>
<accession>A0A9X1W751</accession>
<dbReference type="Proteomes" id="UP001139488">
    <property type="component" value="Unassembled WGS sequence"/>
</dbReference>
<feature type="site" description="Important for substrate specificity" evidence="9">
    <location>
        <position position="14"/>
    </location>
</feature>
<dbReference type="CDD" id="cd00555">
    <property type="entry name" value="Maf"/>
    <property type="match status" value="1"/>
</dbReference>